<keyword evidence="1" id="KW-0812">Transmembrane</keyword>
<keyword evidence="1" id="KW-1133">Transmembrane helix</keyword>
<keyword evidence="3" id="KW-1185">Reference proteome</keyword>
<organism evidence="2 3">
    <name type="scientific">Necator americanus</name>
    <name type="common">Human hookworm</name>
    <dbReference type="NCBI Taxonomy" id="51031"/>
    <lineage>
        <taxon>Eukaryota</taxon>
        <taxon>Metazoa</taxon>
        <taxon>Ecdysozoa</taxon>
        <taxon>Nematoda</taxon>
        <taxon>Chromadorea</taxon>
        <taxon>Rhabditida</taxon>
        <taxon>Rhabditina</taxon>
        <taxon>Rhabditomorpha</taxon>
        <taxon>Strongyloidea</taxon>
        <taxon>Ancylostomatidae</taxon>
        <taxon>Bunostominae</taxon>
        <taxon>Necator</taxon>
    </lineage>
</organism>
<feature type="transmembrane region" description="Helical" evidence="1">
    <location>
        <begin position="53"/>
        <end position="74"/>
    </location>
</feature>
<evidence type="ECO:0000313" key="3">
    <source>
        <dbReference type="Proteomes" id="UP000053676"/>
    </source>
</evidence>
<keyword evidence="1" id="KW-0472">Membrane</keyword>
<sequence>MSSLSPVNSDDGPHQIHLYSREVPELPFVESFRGVDRPSTPVDANEQYRKSKWVLTLFITSSVLFTQLAVVSGFDTVSSSILLSLFLAVVFLSIMLASKLSTNHHLQRSLKREAVHIRLKYLDYSSLNDDLEEKTSRFCMCTIQQCSLDFLKLR</sequence>
<dbReference type="KEGG" id="nai:NECAME_06174"/>
<evidence type="ECO:0000256" key="1">
    <source>
        <dbReference type="SAM" id="Phobius"/>
    </source>
</evidence>
<proteinExistence type="predicted"/>
<dbReference type="EMBL" id="KI657655">
    <property type="protein sequence ID" value="ETN85860.1"/>
    <property type="molecule type" value="Genomic_DNA"/>
</dbReference>
<reference evidence="3" key="1">
    <citation type="journal article" date="2014" name="Nat. Genet.">
        <title>Genome of the human hookworm Necator americanus.</title>
        <authorList>
            <person name="Tang Y.T."/>
            <person name="Gao X."/>
            <person name="Rosa B.A."/>
            <person name="Abubucker S."/>
            <person name="Hallsworth-Pepin K."/>
            <person name="Martin J."/>
            <person name="Tyagi R."/>
            <person name="Heizer E."/>
            <person name="Zhang X."/>
            <person name="Bhonagiri-Palsikar V."/>
            <person name="Minx P."/>
            <person name="Warren W.C."/>
            <person name="Wang Q."/>
            <person name="Zhan B."/>
            <person name="Hotez P.J."/>
            <person name="Sternberg P.W."/>
            <person name="Dougall A."/>
            <person name="Gaze S.T."/>
            <person name="Mulvenna J."/>
            <person name="Sotillo J."/>
            <person name="Ranganathan S."/>
            <person name="Rabelo E.M."/>
            <person name="Wilson R.K."/>
            <person name="Felgner P.L."/>
            <person name="Bethony J."/>
            <person name="Hawdon J.M."/>
            <person name="Gasser R.B."/>
            <person name="Loukas A."/>
            <person name="Mitreva M."/>
        </authorList>
    </citation>
    <scope>NUCLEOTIDE SEQUENCE [LARGE SCALE GENOMIC DNA]</scope>
</reference>
<dbReference type="Proteomes" id="UP000053676">
    <property type="component" value="Unassembled WGS sequence"/>
</dbReference>
<evidence type="ECO:0000313" key="2">
    <source>
        <dbReference type="EMBL" id="ETN85860.1"/>
    </source>
</evidence>
<protein>
    <submittedName>
        <fullName evidence="2">Uncharacterized protein</fullName>
    </submittedName>
</protein>
<dbReference type="OrthoDB" id="5866287at2759"/>
<feature type="transmembrane region" description="Helical" evidence="1">
    <location>
        <begin position="80"/>
        <end position="102"/>
    </location>
</feature>
<gene>
    <name evidence="2" type="ORF">NECAME_06174</name>
</gene>
<dbReference type="AlphaFoldDB" id="W2TUT2"/>
<name>W2TUT2_NECAM</name>
<accession>W2TUT2</accession>